<feature type="transmembrane region" description="Helical" evidence="2">
    <location>
        <begin position="28"/>
        <end position="48"/>
    </location>
</feature>
<proteinExistence type="predicted"/>
<evidence type="ECO:0000313" key="3">
    <source>
        <dbReference type="EMBL" id="GBP56731.1"/>
    </source>
</evidence>
<protein>
    <submittedName>
        <fullName evidence="3">Uncharacterized protein</fullName>
    </submittedName>
</protein>
<comment type="caution">
    <text evidence="3">The sequence shown here is derived from an EMBL/GenBank/DDBJ whole genome shotgun (WGS) entry which is preliminary data.</text>
</comment>
<keyword evidence="2" id="KW-0472">Membrane</keyword>
<keyword evidence="2" id="KW-0812">Transmembrane</keyword>
<dbReference type="Proteomes" id="UP000299102">
    <property type="component" value="Unassembled WGS sequence"/>
</dbReference>
<organism evidence="3 4">
    <name type="scientific">Eumeta variegata</name>
    <name type="common">Bagworm moth</name>
    <name type="synonym">Eumeta japonica</name>
    <dbReference type="NCBI Taxonomy" id="151549"/>
    <lineage>
        <taxon>Eukaryota</taxon>
        <taxon>Metazoa</taxon>
        <taxon>Ecdysozoa</taxon>
        <taxon>Arthropoda</taxon>
        <taxon>Hexapoda</taxon>
        <taxon>Insecta</taxon>
        <taxon>Pterygota</taxon>
        <taxon>Neoptera</taxon>
        <taxon>Endopterygota</taxon>
        <taxon>Lepidoptera</taxon>
        <taxon>Glossata</taxon>
        <taxon>Ditrysia</taxon>
        <taxon>Tineoidea</taxon>
        <taxon>Psychidae</taxon>
        <taxon>Oiketicinae</taxon>
        <taxon>Eumeta</taxon>
    </lineage>
</organism>
<evidence type="ECO:0000256" key="2">
    <source>
        <dbReference type="SAM" id="Phobius"/>
    </source>
</evidence>
<dbReference type="AlphaFoldDB" id="A0A4C1WZC5"/>
<keyword evidence="4" id="KW-1185">Reference proteome</keyword>
<feature type="region of interest" description="Disordered" evidence="1">
    <location>
        <begin position="1"/>
        <end position="24"/>
    </location>
</feature>
<evidence type="ECO:0000256" key="1">
    <source>
        <dbReference type="SAM" id="MobiDB-lite"/>
    </source>
</evidence>
<accession>A0A4C1WZC5</accession>
<dbReference type="EMBL" id="BGZK01000700">
    <property type="protein sequence ID" value="GBP56731.1"/>
    <property type="molecule type" value="Genomic_DNA"/>
</dbReference>
<gene>
    <name evidence="3" type="ORF">EVAR_36985_1</name>
</gene>
<keyword evidence="2" id="KW-1133">Transmembrane helix</keyword>
<reference evidence="3 4" key="1">
    <citation type="journal article" date="2019" name="Commun. Biol.">
        <title>The bagworm genome reveals a unique fibroin gene that provides high tensile strength.</title>
        <authorList>
            <person name="Kono N."/>
            <person name="Nakamura H."/>
            <person name="Ohtoshi R."/>
            <person name="Tomita M."/>
            <person name="Numata K."/>
            <person name="Arakawa K."/>
        </authorList>
    </citation>
    <scope>NUCLEOTIDE SEQUENCE [LARGE SCALE GENOMIC DNA]</scope>
</reference>
<sequence length="70" mass="7974">MKQAEDDSQNITESPNERLFAPDPSGRLLWPVIYAGPAVYCALTYRYLRARPHLFAFACARSARLRSIQC</sequence>
<name>A0A4C1WZC5_EUMVA</name>
<evidence type="ECO:0000313" key="4">
    <source>
        <dbReference type="Proteomes" id="UP000299102"/>
    </source>
</evidence>